<keyword evidence="2" id="KW-0269">Exonuclease</keyword>
<dbReference type="Gene3D" id="3.30.420.10">
    <property type="entry name" value="Ribonuclease H-like superfamily/Ribonuclease H"/>
    <property type="match status" value="1"/>
</dbReference>
<dbReference type="SMART" id="SM00479">
    <property type="entry name" value="EXOIII"/>
    <property type="match status" value="1"/>
</dbReference>
<reference evidence="2" key="1">
    <citation type="submission" date="2020-01" db="EMBL/GenBank/DDBJ databases">
        <authorList>
            <person name="Meier V. D."/>
            <person name="Meier V D."/>
        </authorList>
    </citation>
    <scope>NUCLEOTIDE SEQUENCE</scope>
    <source>
        <strain evidence="2">HLG_WM_MAG_10</strain>
    </source>
</reference>
<sequence>MNFNLDRDLVFFDIEATGADVVRDRIMQIAMIKYPKDGGTPIEKDILMNPQYPIKPDALKVHGITIDMVRNKPTFKEYAVELMDFLDDADLAGYNSKRFDIPMLIEEFGRIGMEFSMKGRRLVDAMQIFYKMEPRTLKAALKFYCGTELENAHDAMSDTKATADVFWGQLQRYEGVDYIDKDDKVTPAPIKNDMQAIHDFISDNNNVDFTGRFSRNSEGIITFNFGTNKGQEAYKNPQTLKWIISKDFPAQVKNIAKAILNGTMK</sequence>
<evidence type="ECO:0000259" key="1">
    <source>
        <dbReference type="SMART" id="SM00479"/>
    </source>
</evidence>
<dbReference type="GO" id="GO:0045004">
    <property type="term" value="P:DNA replication proofreading"/>
    <property type="evidence" value="ECO:0007669"/>
    <property type="project" value="TreeGrafter"/>
</dbReference>
<dbReference type="Pfam" id="PF00929">
    <property type="entry name" value="RNase_T"/>
    <property type="match status" value="1"/>
</dbReference>
<dbReference type="AlphaFoldDB" id="A0A6S6UCX5"/>
<evidence type="ECO:0000313" key="2">
    <source>
        <dbReference type="EMBL" id="CAA6829658.1"/>
    </source>
</evidence>
<accession>A0A6S6UCX5</accession>
<keyword evidence="2" id="KW-0540">Nuclease</keyword>
<dbReference type="PANTHER" id="PTHR30231">
    <property type="entry name" value="DNA POLYMERASE III SUBUNIT EPSILON"/>
    <property type="match status" value="1"/>
</dbReference>
<protein>
    <submittedName>
        <fullName evidence="2">DNA polymerase III epsilon subunit-like 3'-5' exonuclease</fullName>
    </submittedName>
</protein>
<dbReference type="GO" id="GO:0003676">
    <property type="term" value="F:nucleic acid binding"/>
    <property type="evidence" value="ECO:0007669"/>
    <property type="project" value="InterPro"/>
</dbReference>
<dbReference type="EMBL" id="CACVAQ010000508">
    <property type="protein sequence ID" value="CAA6829658.1"/>
    <property type="molecule type" value="Genomic_DNA"/>
</dbReference>
<proteinExistence type="predicted"/>
<dbReference type="PANTHER" id="PTHR30231:SF41">
    <property type="entry name" value="DNA POLYMERASE III SUBUNIT EPSILON"/>
    <property type="match status" value="1"/>
</dbReference>
<dbReference type="GO" id="GO:0005829">
    <property type="term" value="C:cytosol"/>
    <property type="evidence" value="ECO:0007669"/>
    <property type="project" value="TreeGrafter"/>
</dbReference>
<keyword evidence="2" id="KW-0378">Hydrolase</keyword>
<dbReference type="GO" id="GO:0008408">
    <property type="term" value="F:3'-5' exonuclease activity"/>
    <property type="evidence" value="ECO:0007669"/>
    <property type="project" value="TreeGrafter"/>
</dbReference>
<dbReference type="InterPro" id="IPR036397">
    <property type="entry name" value="RNaseH_sf"/>
</dbReference>
<name>A0A6S6UCX5_9BACT</name>
<feature type="domain" description="Exonuclease" evidence="1">
    <location>
        <begin position="8"/>
        <end position="175"/>
    </location>
</feature>
<dbReference type="CDD" id="cd06127">
    <property type="entry name" value="DEDDh"/>
    <property type="match status" value="1"/>
</dbReference>
<gene>
    <name evidence="2" type="ORF">HELGO_WM25287</name>
</gene>
<dbReference type="InterPro" id="IPR013520">
    <property type="entry name" value="Ribonucl_H"/>
</dbReference>
<dbReference type="InterPro" id="IPR012337">
    <property type="entry name" value="RNaseH-like_sf"/>
</dbReference>
<dbReference type="SUPFAM" id="SSF53098">
    <property type="entry name" value="Ribonuclease H-like"/>
    <property type="match status" value="1"/>
</dbReference>
<organism evidence="2">
    <name type="scientific">uncultured Aureispira sp</name>
    <dbReference type="NCBI Taxonomy" id="1331704"/>
    <lineage>
        <taxon>Bacteria</taxon>
        <taxon>Pseudomonadati</taxon>
        <taxon>Bacteroidota</taxon>
        <taxon>Saprospiria</taxon>
        <taxon>Saprospirales</taxon>
        <taxon>Saprospiraceae</taxon>
        <taxon>Aureispira</taxon>
        <taxon>environmental samples</taxon>
    </lineage>
</organism>